<evidence type="ECO:0000313" key="8">
    <source>
        <dbReference type="Proteomes" id="UP000076722"/>
    </source>
</evidence>
<accession>A0A164XC83</accession>
<dbReference type="CDD" id="cd14498">
    <property type="entry name" value="DSP"/>
    <property type="match status" value="1"/>
</dbReference>
<dbReference type="EMBL" id="KV419400">
    <property type="protein sequence ID" value="KZS95831.1"/>
    <property type="molecule type" value="Genomic_DNA"/>
</dbReference>
<dbReference type="PROSITE" id="PS50054">
    <property type="entry name" value="TYR_PHOSPHATASE_DUAL"/>
    <property type="match status" value="1"/>
</dbReference>
<dbReference type="GO" id="GO:0043409">
    <property type="term" value="P:negative regulation of MAPK cascade"/>
    <property type="evidence" value="ECO:0007669"/>
    <property type="project" value="TreeGrafter"/>
</dbReference>
<gene>
    <name evidence="7" type="ORF">SISNIDRAFT_464150</name>
</gene>
<evidence type="ECO:0000259" key="5">
    <source>
        <dbReference type="PROSITE" id="PS50054"/>
    </source>
</evidence>
<dbReference type="Gene3D" id="3.90.190.10">
    <property type="entry name" value="Protein tyrosine phosphatase superfamily"/>
    <property type="match status" value="1"/>
</dbReference>
<organism evidence="7 8">
    <name type="scientific">Sistotremastrum niveocremeum HHB9708</name>
    <dbReference type="NCBI Taxonomy" id="1314777"/>
    <lineage>
        <taxon>Eukaryota</taxon>
        <taxon>Fungi</taxon>
        <taxon>Dikarya</taxon>
        <taxon>Basidiomycota</taxon>
        <taxon>Agaricomycotina</taxon>
        <taxon>Agaricomycetes</taxon>
        <taxon>Sistotremastrales</taxon>
        <taxon>Sistotremastraceae</taxon>
        <taxon>Sertulicium</taxon>
        <taxon>Sertulicium niveocremeum</taxon>
    </lineage>
</organism>
<dbReference type="Proteomes" id="UP000076722">
    <property type="component" value="Unassembled WGS sequence"/>
</dbReference>
<name>A0A164XC83_9AGAM</name>
<protein>
    <recommendedName>
        <fullName evidence="2">protein-tyrosine-phosphatase</fullName>
        <ecNumber evidence="2">3.1.3.48</ecNumber>
    </recommendedName>
</protein>
<dbReference type="EC" id="3.1.3.48" evidence="2"/>
<dbReference type="OrthoDB" id="2017893at2759"/>
<dbReference type="SUPFAM" id="SSF52799">
    <property type="entry name" value="(Phosphotyrosine protein) phosphatases II"/>
    <property type="match status" value="1"/>
</dbReference>
<dbReference type="InterPro" id="IPR020422">
    <property type="entry name" value="TYR_PHOSPHATASE_DUAL_dom"/>
</dbReference>
<evidence type="ECO:0000313" key="7">
    <source>
        <dbReference type="EMBL" id="KZS95831.1"/>
    </source>
</evidence>
<dbReference type="GO" id="GO:0004725">
    <property type="term" value="F:protein tyrosine phosphatase activity"/>
    <property type="evidence" value="ECO:0007669"/>
    <property type="project" value="UniProtKB-EC"/>
</dbReference>
<dbReference type="InterPro" id="IPR029021">
    <property type="entry name" value="Prot-tyrosine_phosphatase-like"/>
</dbReference>
<dbReference type="AlphaFoldDB" id="A0A164XC83"/>
<keyword evidence="4" id="KW-0904">Protein phosphatase</keyword>
<dbReference type="SMART" id="SM00195">
    <property type="entry name" value="DSPc"/>
    <property type="match status" value="1"/>
</dbReference>
<proteinExistence type="inferred from homology"/>
<dbReference type="STRING" id="1314777.A0A164XC83"/>
<evidence type="ECO:0000256" key="4">
    <source>
        <dbReference type="ARBA" id="ARBA00022912"/>
    </source>
</evidence>
<evidence type="ECO:0000256" key="1">
    <source>
        <dbReference type="ARBA" id="ARBA00008601"/>
    </source>
</evidence>
<keyword evidence="8" id="KW-1185">Reference proteome</keyword>
<dbReference type="Pfam" id="PF00782">
    <property type="entry name" value="DSPc"/>
    <property type="match status" value="1"/>
</dbReference>
<evidence type="ECO:0000256" key="2">
    <source>
        <dbReference type="ARBA" id="ARBA00013064"/>
    </source>
</evidence>
<dbReference type="PANTHER" id="PTHR10159:SF529">
    <property type="entry name" value="TYROSINE-PROTEIN PHOSPHATASE DOMAIN-CONTAINING PROTEIN"/>
    <property type="match status" value="1"/>
</dbReference>
<dbReference type="InterPro" id="IPR000387">
    <property type="entry name" value="Tyr_Pase_dom"/>
</dbReference>
<feature type="domain" description="Tyrosine specific protein phosphatases" evidence="6">
    <location>
        <begin position="135"/>
        <end position="192"/>
    </location>
</feature>
<sequence length="254" mass="29091">MEMLPTPSQAKEFKLAVYPSLDDCAFAGRKIDPFIPLPNSEAFQFLRERLILRHRCTLHLSSGRVFEPQPSMILPQLYLSDQYTATSPQILDDLGITHILSLTGSDIFLNTGDRFKRLWIRLEDISTENLSIRLPETTEFIKNALAGGETCRLLVHCVWGMSRSASVIIGYLIASQYMAYDDALAFVKARRPIVRPNRGFERQLRAWEMERRREIENALEVGLRGLDLEREAYERETASHAEVRDLVHVSDIVV</sequence>
<evidence type="ECO:0000256" key="3">
    <source>
        <dbReference type="ARBA" id="ARBA00022801"/>
    </source>
</evidence>
<dbReference type="InterPro" id="IPR000340">
    <property type="entry name" value="Dual-sp_phosphatase_cat-dom"/>
</dbReference>
<comment type="similarity">
    <text evidence="1">Belongs to the protein-tyrosine phosphatase family. Non-receptor class dual specificity subfamily.</text>
</comment>
<keyword evidence="3" id="KW-0378">Hydrolase</keyword>
<evidence type="ECO:0000259" key="6">
    <source>
        <dbReference type="PROSITE" id="PS50056"/>
    </source>
</evidence>
<feature type="domain" description="Tyrosine-protein phosphatase" evidence="5">
    <location>
        <begin position="69"/>
        <end position="213"/>
    </location>
</feature>
<dbReference type="PROSITE" id="PS00383">
    <property type="entry name" value="TYR_PHOSPHATASE_1"/>
    <property type="match status" value="1"/>
</dbReference>
<dbReference type="PROSITE" id="PS50056">
    <property type="entry name" value="TYR_PHOSPHATASE_2"/>
    <property type="match status" value="1"/>
</dbReference>
<dbReference type="PANTHER" id="PTHR10159">
    <property type="entry name" value="DUAL SPECIFICITY PROTEIN PHOSPHATASE"/>
    <property type="match status" value="1"/>
</dbReference>
<dbReference type="InterPro" id="IPR016130">
    <property type="entry name" value="Tyr_Pase_AS"/>
</dbReference>
<dbReference type="GO" id="GO:0005737">
    <property type="term" value="C:cytoplasm"/>
    <property type="evidence" value="ECO:0007669"/>
    <property type="project" value="TreeGrafter"/>
</dbReference>
<reference evidence="7 8" key="1">
    <citation type="journal article" date="2016" name="Mol. Biol. Evol.">
        <title>Comparative Genomics of Early-Diverging Mushroom-Forming Fungi Provides Insights into the Origins of Lignocellulose Decay Capabilities.</title>
        <authorList>
            <person name="Nagy L.G."/>
            <person name="Riley R."/>
            <person name="Tritt A."/>
            <person name="Adam C."/>
            <person name="Daum C."/>
            <person name="Floudas D."/>
            <person name="Sun H."/>
            <person name="Yadav J.S."/>
            <person name="Pangilinan J."/>
            <person name="Larsson K.H."/>
            <person name="Matsuura K."/>
            <person name="Barry K."/>
            <person name="Labutti K."/>
            <person name="Kuo R."/>
            <person name="Ohm R.A."/>
            <person name="Bhattacharya S.S."/>
            <person name="Shirouzu T."/>
            <person name="Yoshinaga Y."/>
            <person name="Martin F.M."/>
            <person name="Grigoriev I.V."/>
            <person name="Hibbett D.S."/>
        </authorList>
    </citation>
    <scope>NUCLEOTIDE SEQUENCE [LARGE SCALE GENOMIC DNA]</scope>
    <source>
        <strain evidence="7 8">HHB9708</strain>
    </source>
</reference>